<dbReference type="InterPro" id="IPR007480">
    <property type="entry name" value="DUF529"/>
</dbReference>
<protein>
    <recommendedName>
        <fullName evidence="1">Serine aminopeptidase S33 domain-containing protein</fullName>
    </recommendedName>
</protein>
<dbReference type="Pfam" id="PF04385">
    <property type="entry name" value="FAINT"/>
    <property type="match status" value="2"/>
</dbReference>
<dbReference type="AlphaFoldDB" id="L1LD41"/>
<feature type="domain" description="Serine aminopeptidase S33" evidence="1">
    <location>
        <begin position="489"/>
        <end position="732"/>
    </location>
</feature>
<evidence type="ECO:0000313" key="2">
    <source>
        <dbReference type="EMBL" id="EKX73199.1"/>
    </source>
</evidence>
<organism evidence="2 3">
    <name type="scientific">Theileria equi strain WA</name>
    <dbReference type="NCBI Taxonomy" id="1537102"/>
    <lineage>
        <taxon>Eukaryota</taxon>
        <taxon>Sar</taxon>
        <taxon>Alveolata</taxon>
        <taxon>Apicomplexa</taxon>
        <taxon>Aconoidasida</taxon>
        <taxon>Piroplasmida</taxon>
        <taxon>Theileriidae</taxon>
        <taxon>Theileria</taxon>
    </lineage>
</organism>
<dbReference type="KEGG" id="beq:BEWA_052540"/>
<keyword evidence="3" id="KW-1185">Reference proteome</keyword>
<dbReference type="Gene3D" id="3.40.50.1820">
    <property type="entry name" value="alpha/beta hydrolase"/>
    <property type="match status" value="1"/>
</dbReference>
<accession>L1LD41</accession>
<dbReference type="Proteomes" id="UP000031512">
    <property type="component" value="Unassembled WGS sequence"/>
</dbReference>
<dbReference type="PANTHER" id="PTHR11614">
    <property type="entry name" value="PHOSPHOLIPASE-RELATED"/>
    <property type="match status" value="1"/>
</dbReference>
<evidence type="ECO:0000313" key="3">
    <source>
        <dbReference type="Proteomes" id="UP000031512"/>
    </source>
</evidence>
<dbReference type="VEuPathDB" id="PiroplasmaDB:BEWA_052540"/>
<dbReference type="STRING" id="1537102.L1LD41"/>
<dbReference type="eggNOG" id="ENOG502RSYW">
    <property type="taxonomic scope" value="Eukaryota"/>
</dbReference>
<comment type="caution">
    <text evidence="2">The sequence shown here is derived from an EMBL/GenBank/DDBJ whole genome shotgun (WGS) entry which is preliminary data.</text>
</comment>
<dbReference type="InterPro" id="IPR022742">
    <property type="entry name" value="Hydrolase_4"/>
</dbReference>
<dbReference type="RefSeq" id="XP_004832651.1">
    <property type="nucleotide sequence ID" value="XM_004832594.1"/>
</dbReference>
<proteinExistence type="predicted"/>
<name>L1LD41_THEEQ</name>
<dbReference type="Pfam" id="PF12146">
    <property type="entry name" value="Hydrolase_4"/>
    <property type="match status" value="1"/>
</dbReference>
<evidence type="ECO:0000259" key="1">
    <source>
        <dbReference type="Pfam" id="PF12146"/>
    </source>
</evidence>
<sequence>MGDDKEGSKKSVPSSVSVVLDITKGIDEKAFQVVRQKPYDIQITTYIPRKGHILTKILEGSSIIWIGSWDDDEKCTKVSICSHNGQFLAHLHTVEPGFSERTSHYMKLKRSWNVISEDVFYERFTRLVFSNSILYPLTLDIGKVVDTFHFFVNRSEKLPFSIYMPTPGYILSRVFDGLTTIWKSNSIYETCAYVSVYPNIGKPLLAHLIIANSKGDDEALFFRKALMRWKPISKDEYTSKLEEVGLKQYELKTTIGFDIIHPDTNKFNIKLSYIANIHTYISVPLPGFKVNRVIDDGFPIWKAKDDEKCVYICYSTDEKDPFLSHLLISDSENNCRLVYYSKHLDGTWTEIDSLKYFSILTNRNDPIYTHTVEEPRLLMSSFKNKDGLRIKTYASRVDDPKGSVILVHGLRSHFRSTFCKYNYNWNCKTFGFPIFPTISTVTNVQTESIYNDLKFGLGKDKYKYFFENTCLDGIDAFSISSRYEYEGSFMECLNRMGYNVYGLDLQSHGLSESQTEKRCYVSDFKDYVYDVLQFVSIVKRGKFGDPNQVYNERTIYKAHSTDAKYHILGSSMGSNIVMQAVQEFHKNAKKEAKFMDSLIFPSGILNVNGLNAHKKKFGDQITKILLSFAPKTDNPLDNPFGYGETFGTYLRFKDPMFFIKRMTPKAFVSSLNAHSYATENMTFYPSYLPALFIDVSGDSIPNARERKNAIYNHLRGRENVKFVEVEGNCHNTIAPQFLSNVAPILNDWLGNIANNPLTEESA</sequence>
<dbReference type="InterPro" id="IPR051044">
    <property type="entry name" value="MAG_DAG_Lipase"/>
</dbReference>
<dbReference type="EMBL" id="ACOU01000003">
    <property type="protein sequence ID" value="EKX73199.1"/>
    <property type="molecule type" value="Genomic_DNA"/>
</dbReference>
<reference evidence="2 3" key="1">
    <citation type="journal article" date="2012" name="BMC Genomics">
        <title>Comparative genomic analysis and phylogenetic position of Theileria equi.</title>
        <authorList>
            <person name="Kappmeyer L.S."/>
            <person name="Thiagarajan M."/>
            <person name="Herndon D.R."/>
            <person name="Ramsay J.D."/>
            <person name="Caler E."/>
            <person name="Djikeng A."/>
            <person name="Gillespie J.J."/>
            <person name="Lau A.O."/>
            <person name="Roalson E.H."/>
            <person name="Silva J.C."/>
            <person name="Silva M.G."/>
            <person name="Suarez C.E."/>
            <person name="Ueti M.W."/>
            <person name="Nene V.M."/>
            <person name="Mealey R.H."/>
            <person name="Knowles D.P."/>
            <person name="Brayton K.A."/>
        </authorList>
    </citation>
    <scope>NUCLEOTIDE SEQUENCE [LARGE SCALE GENOMIC DNA]</scope>
    <source>
        <strain evidence="2 3">WA</strain>
    </source>
</reference>
<dbReference type="GeneID" id="15802806"/>
<gene>
    <name evidence="2" type="ORF">BEWA_052540</name>
</gene>
<dbReference type="OrthoDB" id="2498029at2759"/>
<dbReference type="InterPro" id="IPR029058">
    <property type="entry name" value="AB_hydrolase_fold"/>
</dbReference>
<dbReference type="SUPFAM" id="SSF53474">
    <property type="entry name" value="alpha/beta-Hydrolases"/>
    <property type="match status" value="1"/>
</dbReference>